<dbReference type="Pfam" id="PF12937">
    <property type="entry name" value="F-box-like"/>
    <property type="match status" value="1"/>
</dbReference>
<feature type="domain" description="F-box" evidence="1">
    <location>
        <begin position="1"/>
        <end position="44"/>
    </location>
</feature>
<protein>
    <recommendedName>
        <fullName evidence="1">F-box domain-containing protein</fullName>
    </recommendedName>
</protein>
<gene>
    <name evidence="2" type="ORF">LTRI10_LOCUS42915</name>
</gene>
<dbReference type="PROSITE" id="PS50181">
    <property type="entry name" value="FBOX"/>
    <property type="match status" value="1"/>
</dbReference>
<dbReference type="InterPro" id="IPR001810">
    <property type="entry name" value="F-box_dom"/>
</dbReference>
<dbReference type="SUPFAM" id="SSF81383">
    <property type="entry name" value="F-box domain"/>
    <property type="match status" value="1"/>
</dbReference>
<dbReference type="Gene3D" id="1.20.1280.50">
    <property type="match status" value="1"/>
</dbReference>
<sequence length="289" mass="31540">MNELPEECIAKVMSYLGPQQVCRLASVSRTFSSASQSDVLWESFLPFDYRSIISQSSDSSLLSTSASKQHLFRRLCQQPVLLDQGKKSWAVEAGRGKISMMVGARDLAITWGDTPAYWRWETDPDSRFAGGEVAALELVWWLEIRAKIQTRRLSPGTTYGAYLVFKLMGGHIGLAGQPVKVGVGFVGDEGSGKESVANLDPAAAGAGGRSRRNPPAGGGSRVLGMVLRWVARPRVVQPRKRGDPWWEVKLGEFENGVAGGEEVEVSVKEVESGQVKHGLVVHGIEFRPE</sequence>
<organism evidence="2 3">
    <name type="scientific">Linum trigynum</name>
    <dbReference type="NCBI Taxonomy" id="586398"/>
    <lineage>
        <taxon>Eukaryota</taxon>
        <taxon>Viridiplantae</taxon>
        <taxon>Streptophyta</taxon>
        <taxon>Embryophyta</taxon>
        <taxon>Tracheophyta</taxon>
        <taxon>Spermatophyta</taxon>
        <taxon>Magnoliopsida</taxon>
        <taxon>eudicotyledons</taxon>
        <taxon>Gunneridae</taxon>
        <taxon>Pentapetalae</taxon>
        <taxon>rosids</taxon>
        <taxon>fabids</taxon>
        <taxon>Malpighiales</taxon>
        <taxon>Linaceae</taxon>
        <taxon>Linum</taxon>
    </lineage>
</organism>
<name>A0AAV2FXA8_9ROSI</name>
<dbReference type="InterPro" id="IPR025886">
    <property type="entry name" value="PP2-like"/>
</dbReference>
<dbReference type="Proteomes" id="UP001497516">
    <property type="component" value="Chromosome 7"/>
</dbReference>
<keyword evidence="3" id="KW-1185">Reference proteome</keyword>
<dbReference type="SMART" id="SM00256">
    <property type="entry name" value="FBOX"/>
    <property type="match status" value="1"/>
</dbReference>
<evidence type="ECO:0000313" key="3">
    <source>
        <dbReference type="Proteomes" id="UP001497516"/>
    </source>
</evidence>
<dbReference type="EMBL" id="OZ034820">
    <property type="protein sequence ID" value="CAL1402949.1"/>
    <property type="molecule type" value="Genomic_DNA"/>
</dbReference>
<accession>A0AAV2FXA8</accession>
<dbReference type="InterPro" id="IPR036047">
    <property type="entry name" value="F-box-like_dom_sf"/>
</dbReference>
<reference evidence="2 3" key="1">
    <citation type="submission" date="2024-04" db="EMBL/GenBank/DDBJ databases">
        <authorList>
            <person name="Fracassetti M."/>
        </authorList>
    </citation>
    <scope>NUCLEOTIDE SEQUENCE [LARGE SCALE GENOMIC DNA]</scope>
</reference>
<dbReference type="PANTHER" id="PTHR32278:SF111">
    <property type="entry name" value="F-BOX PROTEIN PP2-B12-RELATED"/>
    <property type="match status" value="1"/>
</dbReference>
<dbReference type="CDD" id="cd22162">
    <property type="entry name" value="F-box_AtSKIP3-like"/>
    <property type="match status" value="1"/>
</dbReference>
<evidence type="ECO:0000259" key="1">
    <source>
        <dbReference type="PROSITE" id="PS50181"/>
    </source>
</evidence>
<dbReference type="AlphaFoldDB" id="A0AAV2FXA8"/>
<proteinExistence type="predicted"/>
<dbReference type="PANTHER" id="PTHR32278">
    <property type="entry name" value="F-BOX DOMAIN-CONTAINING PROTEIN"/>
    <property type="match status" value="1"/>
</dbReference>
<dbReference type="Pfam" id="PF14299">
    <property type="entry name" value="PP2"/>
    <property type="match status" value="1"/>
</dbReference>
<evidence type="ECO:0000313" key="2">
    <source>
        <dbReference type="EMBL" id="CAL1402949.1"/>
    </source>
</evidence>